<sequence>SRHRGHQVSSGARKCLSSMLEKDLLNRTCSSNACGDRWLTGQRRSRALSEPIPAEVRRGAAQEAQAALKMRFPEASSPAPSAQELAERGAAFEAARVAWSQGGPQEDCNSISSESDDEERPAWSLF</sequence>
<gene>
    <name evidence="2" type="ORF">PGLA2088_LOCUS29287</name>
</gene>
<proteinExistence type="predicted"/>
<comment type="caution">
    <text evidence="2">The sequence shown here is derived from an EMBL/GenBank/DDBJ whole genome shotgun (WGS) entry which is preliminary data.</text>
</comment>
<dbReference type="AlphaFoldDB" id="A0A813KAP9"/>
<name>A0A813KAP9_POLGL</name>
<feature type="region of interest" description="Disordered" evidence="1">
    <location>
        <begin position="98"/>
        <end position="126"/>
    </location>
</feature>
<organism evidence="2 3">
    <name type="scientific">Polarella glacialis</name>
    <name type="common">Dinoflagellate</name>
    <dbReference type="NCBI Taxonomy" id="89957"/>
    <lineage>
        <taxon>Eukaryota</taxon>
        <taxon>Sar</taxon>
        <taxon>Alveolata</taxon>
        <taxon>Dinophyceae</taxon>
        <taxon>Suessiales</taxon>
        <taxon>Suessiaceae</taxon>
        <taxon>Polarella</taxon>
    </lineage>
</organism>
<protein>
    <submittedName>
        <fullName evidence="2">Uncharacterized protein</fullName>
    </submittedName>
</protein>
<reference evidence="2" key="1">
    <citation type="submission" date="2021-02" db="EMBL/GenBank/DDBJ databases">
        <authorList>
            <person name="Dougan E. K."/>
            <person name="Rhodes N."/>
            <person name="Thang M."/>
            <person name="Chan C."/>
        </authorList>
    </citation>
    <scope>NUCLEOTIDE SEQUENCE</scope>
</reference>
<feature type="non-terminal residue" evidence="2">
    <location>
        <position position="1"/>
    </location>
</feature>
<accession>A0A813KAP9</accession>
<evidence type="ECO:0000313" key="3">
    <source>
        <dbReference type="Proteomes" id="UP000626109"/>
    </source>
</evidence>
<evidence type="ECO:0000313" key="2">
    <source>
        <dbReference type="EMBL" id="CAE8695346.1"/>
    </source>
</evidence>
<evidence type="ECO:0000256" key="1">
    <source>
        <dbReference type="SAM" id="MobiDB-lite"/>
    </source>
</evidence>
<dbReference type="Proteomes" id="UP000626109">
    <property type="component" value="Unassembled WGS sequence"/>
</dbReference>
<dbReference type="EMBL" id="CAJNNW010028246">
    <property type="protein sequence ID" value="CAE8695346.1"/>
    <property type="molecule type" value="Genomic_DNA"/>
</dbReference>